<dbReference type="Pfam" id="PF13305">
    <property type="entry name" value="TetR_C_33"/>
    <property type="match status" value="1"/>
</dbReference>
<accession>A0A379JHB7</accession>
<dbReference type="RefSeq" id="WP_039819214.1">
    <property type="nucleotide sequence ID" value="NZ_JADLRH010000002.1"/>
</dbReference>
<feature type="DNA-binding region" description="H-T-H motif" evidence="4">
    <location>
        <begin position="33"/>
        <end position="52"/>
    </location>
</feature>
<evidence type="ECO:0000256" key="4">
    <source>
        <dbReference type="PROSITE-ProRule" id="PRU00335"/>
    </source>
</evidence>
<dbReference type="Gene3D" id="1.10.357.10">
    <property type="entry name" value="Tetracycline Repressor, domain 2"/>
    <property type="match status" value="1"/>
</dbReference>
<evidence type="ECO:0000313" key="7">
    <source>
        <dbReference type="Proteomes" id="UP000255467"/>
    </source>
</evidence>
<reference evidence="6 7" key="1">
    <citation type="submission" date="2018-06" db="EMBL/GenBank/DDBJ databases">
        <authorList>
            <consortium name="Pathogen Informatics"/>
            <person name="Doyle S."/>
        </authorList>
    </citation>
    <scope>NUCLEOTIDE SEQUENCE [LARGE SCALE GENOMIC DNA]</scope>
    <source>
        <strain evidence="6 7">NCTC1934</strain>
    </source>
</reference>
<proteinExistence type="predicted"/>
<dbReference type="InterPro" id="IPR009057">
    <property type="entry name" value="Homeodomain-like_sf"/>
</dbReference>
<dbReference type="InterPro" id="IPR025996">
    <property type="entry name" value="MT1864/Rv1816-like_C"/>
</dbReference>
<dbReference type="InterPro" id="IPR001647">
    <property type="entry name" value="HTH_TetR"/>
</dbReference>
<evidence type="ECO:0000256" key="3">
    <source>
        <dbReference type="ARBA" id="ARBA00023163"/>
    </source>
</evidence>
<dbReference type="AlphaFoldDB" id="A0A379JHB7"/>
<organism evidence="6 7">
    <name type="scientific">Nocardia otitidiscaviarum</name>
    <dbReference type="NCBI Taxonomy" id="1823"/>
    <lineage>
        <taxon>Bacteria</taxon>
        <taxon>Bacillati</taxon>
        <taxon>Actinomycetota</taxon>
        <taxon>Actinomycetes</taxon>
        <taxon>Mycobacteriales</taxon>
        <taxon>Nocardiaceae</taxon>
        <taxon>Nocardia</taxon>
    </lineage>
</organism>
<keyword evidence="3" id="KW-0804">Transcription</keyword>
<dbReference type="STRING" id="1406858.GCA_000710895_01839"/>
<keyword evidence="2 4" id="KW-0238">DNA-binding</keyword>
<dbReference type="PROSITE" id="PS50977">
    <property type="entry name" value="HTH_TETR_2"/>
    <property type="match status" value="1"/>
</dbReference>
<gene>
    <name evidence="6" type="ORF">NCTC1934_05190</name>
</gene>
<dbReference type="SUPFAM" id="SSF46689">
    <property type="entry name" value="Homeodomain-like"/>
    <property type="match status" value="1"/>
</dbReference>
<evidence type="ECO:0000313" key="6">
    <source>
        <dbReference type="EMBL" id="SUD47865.1"/>
    </source>
</evidence>
<feature type="domain" description="HTH tetR-type" evidence="5">
    <location>
        <begin position="10"/>
        <end position="70"/>
    </location>
</feature>
<dbReference type="OrthoDB" id="3173376at2"/>
<evidence type="ECO:0000256" key="1">
    <source>
        <dbReference type="ARBA" id="ARBA00023015"/>
    </source>
</evidence>
<dbReference type="Pfam" id="PF00440">
    <property type="entry name" value="TetR_N"/>
    <property type="match status" value="1"/>
</dbReference>
<dbReference type="PANTHER" id="PTHR30055:SF220">
    <property type="entry name" value="TETR-FAMILY REGULATORY PROTEIN"/>
    <property type="match status" value="1"/>
</dbReference>
<keyword evidence="1" id="KW-0805">Transcription regulation</keyword>
<protein>
    <submittedName>
        <fullName evidence="6">Tetracycline repressor protein TetR</fullName>
    </submittedName>
</protein>
<dbReference type="InterPro" id="IPR036271">
    <property type="entry name" value="Tet_transcr_reg_TetR-rel_C_sf"/>
</dbReference>
<dbReference type="InterPro" id="IPR050109">
    <property type="entry name" value="HTH-type_TetR-like_transc_reg"/>
</dbReference>
<dbReference type="SUPFAM" id="SSF48498">
    <property type="entry name" value="Tetracyclin repressor-like, C-terminal domain"/>
    <property type="match status" value="1"/>
</dbReference>
<dbReference type="PANTHER" id="PTHR30055">
    <property type="entry name" value="HTH-TYPE TRANSCRIPTIONAL REGULATOR RUTR"/>
    <property type="match status" value="1"/>
</dbReference>
<evidence type="ECO:0000256" key="2">
    <source>
        <dbReference type="ARBA" id="ARBA00023125"/>
    </source>
</evidence>
<name>A0A379JHB7_9NOCA</name>
<keyword evidence="7" id="KW-1185">Reference proteome</keyword>
<evidence type="ECO:0000259" key="5">
    <source>
        <dbReference type="PROSITE" id="PS50977"/>
    </source>
</evidence>
<dbReference type="Proteomes" id="UP000255467">
    <property type="component" value="Unassembled WGS sequence"/>
</dbReference>
<sequence>MSIRSRYHHGDLRSALLQRAEATLRKVGVDGLSLRQLARDIGVSHAAPSRHFRDKQALLDQLAATGFDRLGECFAHTVTEGPVTERLYGMARAYLRFAVENPELLALMFARKQRSTSPELSAAVQRAFAVPVDLIAVGQAEGEIVAGDPKRLGLTAIAALQGVATIVASDFTSDYDADQLLTDMVRHLTHGLRPRP</sequence>
<dbReference type="EMBL" id="UGRY01000003">
    <property type="protein sequence ID" value="SUD47865.1"/>
    <property type="molecule type" value="Genomic_DNA"/>
</dbReference>
<dbReference type="GO" id="GO:0003700">
    <property type="term" value="F:DNA-binding transcription factor activity"/>
    <property type="evidence" value="ECO:0007669"/>
    <property type="project" value="TreeGrafter"/>
</dbReference>
<dbReference type="GO" id="GO:0000976">
    <property type="term" value="F:transcription cis-regulatory region binding"/>
    <property type="evidence" value="ECO:0007669"/>
    <property type="project" value="TreeGrafter"/>
</dbReference>